<dbReference type="EMBL" id="JYDS01000136">
    <property type="protein sequence ID" value="KRZ23800.1"/>
    <property type="molecule type" value="Genomic_DNA"/>
</dbReference>
<dbReference type="EMBL" id="JYDV01000026">
    <property type="protein sequence ID" value="KRZ40476.1"/>
    <property type="molecule type" value="Genomic_DNA"/>
</dbReference>
<dbReference type="Proteomes" id="UP000054826">
    <property type="component" value="Unassembled WGS sequence"/>
</dbReference>
<dbReference type="SMART" id="SM00239">
    <property type="entry name" value="C2"/>
    <property type="match status" value="2"/>
</dbReference>
<dbReference type="GO" id="GO:0000149">
    <property type="term" value="F:SNARE binding"/>
    <property type="evidence" value="ECO:0007669"/>
    <property type="project" value="TreeGrafter"/>
</dbReference>
<evidence type="ECO:0000313" key="2">
    <source>
        <dbReference type="EMBL" id="KRZ23800.1"/>
    </source>
</evidence>
<dbReference type="PROSITE" id="PS50004">
    <property type="entry name" value="C2"/>
    <property type="match status" value="2"/>
</dbReference>
<organism evidence="2 4">
    <name type="scientific">Trichinella pseudospiralis</name>
    <name type="common">Parasitic roundworm</name>
    <dbReference type="NCBI Taxonomy" id="6337"/>
    <lineage>
        <taxon>Eukaryota</taxon>
        <taxon>Metazoa</taxon>
        <taxon>Ecdysozoa</taxon>
        <taxon>Nematoda</taxon>
        <taxon>Enoplea</taxon>
        <taxon>Dorylaimia</taxon>
        <taxon>Trichinellida</taxon>
        <taxon>Trichinellidae</taxon>
        <taxon>Trichinella</taxon>
    </lineage>
</organism>
<dbReference type="AlphaFoldDB" id="A0A0V1IMB8"/>
<dbReference type="GO" id="GO:0017156">
    <property type="term" value="P:calcium-ion regulated exocytosis"/>
    <property type="evidence" value="ECO:0007669"/>
    <property type="project" value="TreeGrafter"/>
</dbReference>
<dbReference type="GO" id="GO:0030276">
    <property type="term" value="F:clathrin binding"/>
    <property type="evidence" value="ECO:0007669"/>
    <property type="project" value="TreeGrafter"/>
</dbReference>
<keyword evidence="4" id="KW-1185">Reference proteome</keyword>
<accession>A0A0V1IMB8</accession>
<dbReference type="Proteomes" id="UP000054805">
    <property type="component" value="Unassembled WGS sequence"/>
</dbReference>
<dbReference type="InterPro" id="IPR035892">
    <property type="entry name" value="C2_domain_sf"/>
</dbReference>
<evidence type="ECO:0000313" key="3">
    <source>
        <dbReference type="EMBL" id="KRZ40476.1"/>
    </source>
</evidence>
<proteinExistence type="predicted"/>
<protein>
    <submittedName>
        <fullName evidence="2">Synaptotagmin-15</fullName>
    </submittedName>
</protein>
<name>A0A0V1IMB8_TRIPS</name>
<gene>
    <name evidence="2" type="primary">SYT15</name>
    <name evidence="2" type="ORF">T4B_10552</name>
    <name evidence="3" type="ORF">T4C_12948</name>
</gene>
<dbReference type="GO" id="GO:0005509">
    <property type="term" value="F:calcium ion binding"/>
    <property type="evidence" value="ECO:0007669"/>
    <property type="project" value="TreeGrafter"/>
</dbReference>
<dbReference type="GO" id="GO:0001786">
    <property type="term" value="F:phosphatidylserine binding"/>
    <property type="evidence" value="ECO:0007669"/>
    <property type="project" value="TreeGrafter"/>
</dbReference>
<dbReference type="SUPFAM" id="SSF49562">
    <property type="entry name" value="C2 domain (Calcium/lipid-binding domain, CaLB)"/>
    <property type="match status" value="2"/>
</dbReference>
<dbReference type="GO" id="GO:0005886">
    <property type="term" value="C:plasma membrane"/>
    <property type="evidence" value="ECO:0007669"/>
    <property type="project" value="TreeGrafter"/>
</dbReference>
<feature type="domain" description="C2" evidence="1">
    <location>
        <begin position="70"/>
        <end position="193"/>
    </location>
</feature>
<dbReference type="PANTHER" id="PTHR10024:SF234">
    <property type="entry name" value="SYNAPTOTAGMIN-15-RELATED"/>
    <property type="match status" value="1"/>
</dbReference>
<reference evidence="4 5" key="1">
    <citation type="submission" date="2015-01" db="EMBL/GenBank/DDBJ databases">
        <title>Evolution of Trichinella species and genotypes.</title>
        <authorList>
            <person name="Korhonen P.K."/>
            <person name="Edoardo P."/>
            <person name="Giuseppe L.R."/>
            <person name="Gasser R.B."/>
        </authorList>
    </citation>
    <scope>NUCLEOTIDE SEQUENCE [LARGE SCALE GENOMIC DNA]</scope>
    <source>
        <strain evidence="3">ISS176</strain>
        <strain evidence="2">ISS588</strain>
    </source>
</reference>
<dbReference type="InterPro" id="IPR000008">
    <property type="entry name" value="C2_dom"/>
</dbReference>
<dbReference type="PANTHER" id="PTHR10024">
    <property type="entry name" value="SYNAPTOTAGMIN"/>
    <property type="match status" value="1"/>
</dbReference>
<comment type="caution">
    <text evidence="2">The sequence shown here is derived from an EMBL/GenBank/DDBJ whole genome shotgun (WGS) entry which is preliminary data.</text>
</comment>
<evidence type="ECO:0000313" key="4">
    <source>
        <dbReference type="Proteomes" id="UP000054805"/>
    </source>
</evidence>
<evidence type="ECO:0000313" key="5">
    <source>
        <dbReference type="Proteomes" id="UP000054826"/>
    </source>
</evidence>
<feature type="domain" description="C2" evidence="1">
    <location>
        <begin position="205"/>
        <end position="335"/>
    </location>
</feature>
<sequence>MALFNRFSSILNTNESNPLHPEDIPFVLPTRRKYSLTSKKNNEQKSLLESLNLELYASSEGDEYVFGENHIGRLWFELEYDSDRQRISVCVGKVRNLPNHNYGKEVCNNFFIRVYLSPFDRQFAQTKTKRKTLNPKFDEVIFFDLSPDHFDERSLKFVIYRVDTLMRALPFGQVIFPLKDYTIKRKKRVTFWRDFERNVTDIPIVTSEIHCSLVYYENLQRLTLTVMEANDLNLTGNNESWGVFLKVELCLGARKLKTKKSQVVKKTRSPVFNQSFSFSISPERIDEASIHIQLYQTKPYKLVGRLILGGYMFTRDKPLQHWQEMLANMKTAKRHSLHDQNETTLPYCHCPKHLQGHTSSWRPVKYKKPPGSGPILKA</sequence>
<dbReference type="Pfam" id="PF00168">
    <property type="entry name" value="C2"/>
    <property type="match status" value="2"/>
</dbReference>
<dbReference type="GO" id="GO:0070382">
    <property type="term" value="C:exocytic vesicle"/>
    <property type="evidence" value="ECO:0007669"/>
    <property type="project" value="TreeGrafter"/>
</dbReference>
<evidence type="ECO:0000259" key="1">
    <source>
        <dbReference type="PROSITE" id="PS50004"/>
    </source>
</evidence>
<dbReference type="Gene3D" id="2.60.40.150">
    <property type="entry name" value="C2 domain"/>
    <property type="match status" value="2"/>
</dbReference>
<dbReference type="GO" id="GO:0005544">
    <property type="term" value="F:calcium-dependent phospholipid binding"/>
    <property type="evidence" value="ECO:0007669"/>
    <property type="project" value="TreeGrafter"/>
</dbReference>